<evidence type="ECO:0000313" key="2">
    <source>
        <dbReference type="EMBL" id="GJS76381.1"/>
    </source>
</evidence>
<protein>
    <submittedName>
        <fullName evidence="2">Uncharacterized protein</fullName>
    </submittedName>
</protein>
<reference evidence="2" key="1">
    <citation type="journal article" date="2022" name="Int. J. Mol. Sci.">
        <title>Draft Genome of Tanacetum Coccineum: Genomic Comparison of Closely Related Tanacetum-Family Plants.</title>
        <authorList>
            <person name="Yamashiro T."/>
            <person name="Shiraishi A."/>
            <person name="Nakayama K."/>
            <person name="Satake H."/>
        </authorList>
    </citation>
    <scope>NUCLEOTIDE SEQUENCE</scope>
</reference>
<accession>A0ABQ4YHD5</accession>
<dbReference type="EMBL" id="BQNB010010371">
    <property type="protein sequence ID" value="GJS76381.1"/>
    <property type="molecule type" value="Genomic_DNA"/>
</dbReference>
<name>A0ABQ4YHD5_9ASTR</name>
<sequence>MTDNAALLQALQAIQQQLQQQSQLLQQHSQQQTKQKARILDAIEDLNFRVRKKNQLLHKKKIIGFPTHRSCASPLLNSFDTLDLIRVVPTYHQDEDEDAHAIQDDNPAITKLIHVEYSRDDIAKTETPMVIEEDEKLMVFTSTKVHELPMENKSIDPKEVTNILSSKKENQHQIVFVHQESLMSLSRH</sequence>
<gene>
    <name evidence="2" type="ORF">Tco_0726262</name>
</gene>
<evidence type="ECO:0000256" key="1">
    <source>
        <dbReference type="SAM" id="Coils"/>
    </source>
</evidence>
<keyword evidence="1" id="KW-0175">Coiled coil</keyword>
<organism evidence="2 3">
    <name type="scientific">Tanacetum coccineum</name>
    <dbReference type="NCBI Taxonomy" id="301880"/>
    <lineage>
        <taxon>Eukaryota</taxon>
        <taxon>Viridiplantae</taxon>
        <taxon>Streptophyta</taxon>
        <taxon>Embryophyta</taxon>
        <taxon>Tracheophyta</taxon>
        <taxon>Spermatophyta</taxon>
        <taxon>Magnoliopsida</taxon>
        <taxon>eudicotyledons</taxon>
        <taxon>Gunneridae</taxon>
        <taxon>Pentapetalae</taxon>
        <taxon>asterids</taxon>
        <taxon>campanulids</taxon>
        <taxon>Asterales</taxon>
        <taxon>Asteraceae</taxon>
        <taxon>Asteroideae</taxon>
        <taxon>Anthemideae</taxon>
        <taxon>Anthemidinae</taxon>
        <taxon>Tanacetum</taxon>
    </lineage>
</organism>
<dbReference type="Proteomes" id="UP001151760">
    <property type="component" value="Unassembled WGS sequence"/>
</dbReference>
<comment type="caution">
    <text evidence="2">The sequence shown here is derived from an EMBL/GenBank/DDBJ whole genome shotgun (WGS) entry which is preliminary data.</text>
</comment>
<reference evidence="2" key="2">
    <citation type="submission" date="2022-01" db="EMBL/GenBank/DDBJ databases">
        <authorList>
            <person name="Yamashiro T."/>
            <person name="Shiraishi A."/>
            <person name="Satake H."/>
            <person name="Nakayama K."/>
        </authorList>
    </citation>
    <scope>NUCLEOTIDE SEQUENCE</scope>
</reference>
<keyword evidence="3" id="KW-1185">Reference proteome</keyword>
<evidence type="ECO:0000313" key="3">
    <source>
        <dbReference type="Proteomes" id="UP001151760"/>
    </source>
</evidence>
<proteinExistence type="predicted"/>
<feature type="coiled-coil region" evidence="1">
    <location>
        <begin position="4"/>
        <end position="31"/>
    </location>
</feature>